<sequence length="471" mass="50215">MACITNAEAKVHAVKLLQQAWSPVNAITLEKQLELATEDYDTAASYDEELQSLRKQEKTIRSQLDPTNSSSDAVPSSMFGGLDVKADASQGSEYASPKDQISEPVTSGSLFGRLQMSNGPSATLESSTEHSTSEPDIEVEDRALKSGVAEVDVPLVCRGADLTREALLERDLRGKRGLSGWPLSTVSSVKVEVVPPTSSDMKDSFCGNLEAPDHSSSLVAPSASGSLFGGLRLSGSFQVSTSSVSSPEKMDEEDKEDKLALSDDAVATSDDVNTSASTPADSGSMLNGLQLSFSGVGAQAESAADSTETPADMFGGLQLSSSAITETTYAQVEPTSTEASTDVFGGLQMSNSTFGSAQPEPALTTAPTDMLERGRRLGYVNYSLADQILLCQVADEIVPLGNTMWERVADKYNAKRARNAPERDAESLRRKFRNLYKKPKPSGKGEVPARLKVEWGTPKLEHNVLCPIDPT</sequence>
<feature type="domain" description="DUF6818" evidence="2">
    <location>
        <begin position="399"/>
        <end position="453"/>
    </location>
</feature>
<dbReference type="AlphaFoldDB" id="A0A2P4Y879"/>
<gene>
    <name evidence="3" type="ORF">PHPALM_9076</name>
</gene>
<dbReference type="EMBL" id="NCKW01004949">
    <property type="protein sequence ID" value="POM74013.1"/>
    <property type="molecule type" value="Genomic_DNA"/>
</dbReference>
<feature type="compositionally biased region" description="Polar residues" evidence="1">
    <location>
        <begin position="270"/>
        <end position="284"/>
    </location>
</feature>
<reference evidence="3 4" key="1">
    <citation type="journal article" date="2017" name="Genome Biol. Evol.">
        <title>Phytophthora megakarya and P. palmivora, closely related causal agents of cacao black pod rot, underwent increases in genome sizes and gene numbers by different mechanisms.</title>
        <authorList>
            <person name="Ali S.S."/>
            <person name="Shao J."/>
            <person name="Lary D.J."/>
            <person name="Kronmiller B."/>
            <person name="Shen D."/>
            <person name="Strem M.D."/>
            <person name="Amoako-Attah I."/>
            <person name="Akrofi A.Y."/>
            <person name="Begoude B.A."/>
            <person name="Ten Hoopen G.M."/>
            <person name="Coulibaly K."/>
            <person name="Kebe B.I."/>
            <person name="Melnick R.L."/>
            <person name="Guiltinan M.J."/>
            <person name="Tyler B.M."/>
            <person name="Meinhardt L.W."/>
            <person name="Bailey B.A."/>
        </authorList>
    </citation>
    <scope>NUCLEOTIDE SEQUENCE [LARGE SCALE GENOMIC DNA]</scope>
    <source>
        <strain evidence="4">sbr112.9</strain>
    </source>
</reference>
<feature type="compositionally biased region" description="Polar residues" evidence="1">
    <location>
        <begin position="61"/>
        <end position="74"/>
    </location>
</feature>
<feature type="compositionally biased region" description="Polar residues" evidence="1">
    <location>
        <begin position="110"/>
        <end position="120"/>
    </location>
</feature>
<organism evidence="3 4">
    <name type="scientific">Phytophthora palmivora</name>
    <dbReference type="NCBI Taxonomy" id="4796"/>
    <lineage>
        <taxon>Eukaryota</taxon>
        <taxon>Sar</taxon>
        <taxon>Stramenopiles</taxon>
        <taxon>Oomycota</taxon>
        <taxon>Peronosporomycetes</taxon>
        <taxon>Peronosporales</taxon>
        <taxon>Peronosporaceae</taxon>
        <taxon>Phytophthora</taxon>
    </lineage>
</organism>
<evidence type="ECO:0000313" key="3">
    <source>
        <dbReference type="EMBL" id="POM74013.1"/>
    </source>
</evidence>
<feature type="region of interest" description="Disordered" evidence="1">
    <location>
        <begin position="58"/>
        <end position="82"/>
    </location>
</feature>
<dbReference type="PANTHER" id="PTHR34409">
    <property type="entry name" value="SET DOMAIN-CONTAINING PROTEIN"/>
    <property type="match status" value="1"/>
</dbReference>
<dbReference type="Proteomes" id="UP000237271">
    <property type="component" value="Unassembled WGS sequence"/>
</dbReference>
<dbReference type="PANTHER" id="PTHR34409:SF1">
    <property type="entry name" value="MYB-LIKE DOMAIN-CONTAINING PROTEIN"/>
    <property type="match status" value="1"/>
</dbReference>
<accession>A0A2P4Y879</accession>
<dbReference type="InterPro" id="IPR049203">
    <property type="entry name" value="DUF6818"/>
</dbReference>
<dbReference type="Pfam" id="PF20681">
    <property type="entry name" value="DUF6818"/>
    <property type="match status" value="1"/>
</dbReference>
<feature type="region of interest" description="Disordered" evidence="1">
    <location>
        <begin position="110"/>
        <end position="137"/>
    </location>
</feature>
<feature type="region of interest" description="Disordered" evidence="1">
    <location>
        <begin position="239"/>
        <end position="284"/>
    </location>
</feature>
<dbReference type="OrthoDB" id="123120at2759"/>
<proteinExistence type="predicted"/>
<evidence type="ECO:0000256" key="1">
    <source>
        <dbReference type="SAM" id="MobiDB-lite"/>
    </source>
</evidence>
<evidence type="ECO:0000259" key="2">
    <source>
        <dbReference type="Pfam" id="PF20681"/>
    </source>
</evidence>
<keyword evidence="4" id="KW-1185">Reference proteome</keyword>
<protein>
    <recommendedName>
        <fullName evidence="2">DUF6818 domain-containing protein</fullName>
    </recommendedName>
</protein>
<evidence type="ECO:0000313" key="4">
    <source>
        <dbReference type="Proteomes" id="UP000237271"/>
    </source>
</evidence>
<name>A0A2P4Y879_9STRA</name>
<comment type="caution">
    <text evidence="3">The sequence shown here is derived from an EMBL/GenBank/DDBJ whole genome shotgun (WGS) entry which is preliminary data.</text>
</comment>